<dbReference type="HOGENOM" id="CLU_037628_3_7_6"/>
<dbReference type="PANTHER" id="PTHR46847">
    <property type="entry name" value="D-ALLOSE-BINDING PERIPLASMIC PROTEIN-RELATED"/>
    <property type="match status" value="1"/>
</dbReference>
<dbReference type="Proteomes" id="UP000001062">
    <property type="component" value="Chromosome"/>
</dbReference>
<dbReference type="GO" id="GO:0030313">
    <property type="term" value="C:cell envelope"/>
    <property type="evidence" value="ECO:0007669"/>
    <property type="project" value="UniProtKB-SubCell"/>
</dbReference>
<dbReference type="KEGG" id="mme:Marme_3973"/>
<dbReference type="InterPro" id="IPR025997">
    <property type="entry name" value="SBP_2_dom"/>
</dbReference>
<name>F2JZ96_MARM1</name>
<keyword evidence="6" id="KW-1185">Reference proteome</keyword>
<dbReference type="SUPFAM" id="SSF53822">
    <property type="entry name" value="Periplasmic binding protein-like I"/>
    <property type="match status" value="1"/>
</dbReference>
<dbReference type="AlphaFoldDB" id="F2JZ96"/>
<accession>F2JZ96</accession>
<dbReference type="Pfam" id="PF13407">
    <property type="entry name" value="Peripla_BP_4"/>
    <property type="match status" value="1"/>
</dbReference>
<sequence length="331" mass="35973" precursor="true">MHRLIARLKKTAHRVVRLFHTARCHTIKSKYLLTGVAFSLFLVSSPSISTEAGVLRSIGISVADLGNPYFVKLVESTASKAKELSPNPVKMHIRSDAYDLERQTEQLNQFIDEGVDLIVLTAADEYGVAPVVAKARRAGIKVIAVDVNAEGADATITTDNVQAGRIACEHLAERINHKGNFVIINGVSVSSVVERVAGCKSAISRYPDITLLSDRLNGTGSLEGGMEAMTYLMEAYDHIDAVFTINDPTALGAIQAAEQAKRGEFILASVDGAEFAKRYIDKSDIWIGTATQQPVQMAEKAVEIGLDLLNGKQIEQKFILIPSEFYEATPN</sequence>
<dbReference type="PATRIC" id="fig|717774.3.peg.4099"/>
<evidence type="ECO:0000259" key="4">
    <source>
        <dbReference type="Pfam" id="PF13407"/>
    </source>
</evidence>
<dbReference type="EMBL" id="CP002583">
    <property type="protein sequence ID" value="ADZ93181.1"/>
    <property type="molecule type" value="Genomic_DNA"/>
</dbReference>
<gene>
    <name evidence="5" type="ordered locus">Marme_3973</name>
</gene>
<dbReference type="PANTHER" id="PTHR46847:SF2">
    <property type="entry name" value="ABC TRANSPORTER SUGAR-BINDING PROTEIN"/>
    <property type="match status" value="1"/>
</dbReference>
<proteinExistence type="inferred from homology"/>
<protein>
    <submittedName>
        <fullName evidence="5">Periplasmic binding protein/LacI transcriptional regulator</fullName>
    </submittedName>
</protein>
<evidence type="ECO:0000256" key="3">
    <source>
        <dbReference type="ARBA" id="ARBA00022729"/>
    </source>
</evidence>
<feature type="domain" description="Periplasmic binding protein" evidence="4">
    <location>
        <begin position="58"/>
        <end position="313"/>
    </location>
</feature>
<keyword evidence="3" id="KW-0732">Signal</keyword>
<evidence type="ECO:0000313" key="5">
    <source>
        <dbReference type="EMBL" id="ADZ93181.1"/>
    </source>
</evidence>
<dbReference type="GO" id="GO:0055085">
    <property type="term" value="P:transmembrane transport"/>
    <property type="evidence" value="ECO:0007669"/>
    <property type="project" value="UniProtKB-ARBA"/>
</dbReference>
<dbReference type="STRING" id="717774.Marme_3973"/>
<dbReference type="OrthoDB" id="250606at2"/>
<comment type="similarity">
    <text evidence="2">Belongs to the bacterial solute-binding protein 2 family.</text>
</comment>
<reference evidence="5 6" key="1">
    <citation type="journal article" date="2012" name="Stand. Genomic Sci.">
        <title>Complete genome sequence of the melanogenic marine bacterium Marinomonas mediterranea type strain (MMB-1(T)).</title>
        <authorList>
            <person name="Lucas-Elio P."/>
            <person name="Goodwin L."/>
            <person name="Woyke T."/>
            <person name="Pitluck S."/>
            <person name="Nolan M."/>
            <person name="Kyrpides N.C."/>
            <person name="Detter J.C."/>
            <person name="Copeland A."/>
            <person name="Teshima H."/>
            <person name="Bruce D."/>
            <person name="Detter C."/>
            <person name="Tapia R."/>
            <person name="Han S."/>
            <person name="Land M.L."/>
            <person name="Ivanova N."/>
            <person name="Mikhailova N."/>
            <person name="Johnston A.W."/>
            <person name="Sanchez-Amat A."/>
        </authorList>
    </citation>
    <scope>NUCLEOTIDE SEQUENCE [LARGE SCALE GENOMIC DNA]</scope>
    <source>
        <strain evidence="6">ATCC 700492 / JCM 21426 / NBRC 103028 / MMB-1</strain>
    </source>
</reference>
<evidence type="ECO:0000256" key="2">
    <source>
        <dbReference type="ARBA" id="ARBA00007639"/>
    </source>
</evidence>
<dbReference type="InterPro" id="IPR028082">
    <property type="entry name" value="Peripla_BP_I"/>
</dbReference>
<dbReference type="Gene3D" id="3.40.50.2300">
    <property type="match status" value="2"/>
</dbReference>
<dbReference type="eggNOG" id="COG1879">
    <property type="taxonomic scope" value="Bacteria"/>
</dbReference>
<comment type="subcellular location">
    <subcellularLocation>
        <location evidence="1">Cell envelope</location>
    </subcellularLocation>
</comment>
<dbReference type="GO" id="GO:0030246">
    <property type="term" value="F:carbohydrate binding"/>
    <property type="evidence" value="ECO:0007669"/>
    <property type="project" value="UniProtKB-ARBA"/>
</dbReference>
<evidence type="ECO:0000256" key="1">
    <source>
        <dbReference type="ARBA" id="ARBA00004196"/>
    </source>
</evidence>
<evidence type="ECO:0000313" key="6">
    <source>
        <dbReference type="Proteomes" id="UP000001062"/>
    </source>
</evidence>
<organism evidence="5 6">
    <name type="scientific">Marinomonas mediterranea (strain ATCC 700492 / JCM 21426 / NBRC 103028 / MMB-1)</name>
    <dbReference type="NCBI Taxonomy" id="717774"/>
    <lineage>
        <taxon>Bacteria</taxon>
        <taxon>Pseudomonadati</taxon>
        <taxon>Pseudomonadota</taxon>
        <taxon>Gammaproteobacteria</taxon>
        <taxon>Oceanospirillales</taxon>
        <taxon>Oceanospirillaceae</taxon>
        <taxon>Marinomonas</taxon>
    </lineage>
</organism>